<accession>A0A820IPA6</accession>
<proteinExistence type="predicted"/>
<name>A0A820IPA6_9BILA</name>
<comment type="caution">
    <text evidence="2">The sequence shown here is derived from an EMBL/GenBank/DDBJ whole genome shotgun (WGS) entry which is preliminary data.</text>
</comment>
<sequence length="62" mass="6879">KLVVPGDLRSYGGGNGLPRAVKQSPNFSRIAEVEEEEEENEEQSRTLTPLITQSLKKVRLLA</sequence>
<organism evidence="2 3">
    <name type="scientific">Adineta steineri</name>
    <dbReference type="NCBI Taxonomy" id="433720"/>
    <lineage>
        <taxon>Eukaryota</taxon>
        <taxon>Metazoa</taxon>
        <taxon>Spiralia</taxon>
        <taxon>Gnathifera</taxon>
        <taxon>Rotifera</taxon>
        <taxon>Eurotatoria</taxon>
        <taxon>Bdelloidea</taxon>
        <taxon>Adinetida</taxon>
        <taxon>Adinetidae</taxon>
        <taxon>Adineta</taxon>
    </lineage>
</organism>
<reference evidence="2" key="1">
    <citation type="submission" date="2021-02" db="EMBL/GenBank/DDBJ databases">
        <authorList>
            <person name="Nowell W R."/>
        </authorList>
    </citation>
    <scope>NUCLEOTIDE SEQUENCE</scope>
</reference>
<dbReference type="AlphaFoldDB" id="A0A820IPA6"/>
<feature type="region of interest" description="Disordered" evidence="1">
    <location>
        <begin position="1"/>
        <end position="22"/>
    </location>
</feature>
<protein>
    <submittedName>
        <fullName evidence="2">Uncharacterized protein</fullName>
    </submittedName>
</protein>
<dbReference type="EMBL" id="CAJOAZ010016923">
    <property type="protein sequence ID" value="CAF4309984.1"/>
    <property type="molecule type" value="Genomic_DNA"/>
</dbReference>
<evidence type="ECO:0000313" key="2">
    <source>
        <dbReference type="EMBL" id="CAF4309984.1"/>
    </source>
</evidence>
<gene>
    <name evidence="2" type="ORF">OXD698_LOCUS46576</name>
</gene>
<dbReference type="Proteomes" id="UP000663844">
    <property type="component" value="Unassembled WGS sequence"/>
</dbReference>
<evidence type="ECO:0000256" key="1">
    <source>
        <dbReference type="SAM" id="MobiDB-lite"/>
    </source>
</evidence>
<evidence type="ECO:0000313" key="3">
    <source>
        <dbReference type="Proteomes" id="UP000663844"/>
    </source>
</evidence>
<feature type="non-terminal residue" evidence="2">
    <location>
        <position position="1"/>
    </location>
</feature>